<proteinExistence type="predicted"/>
<gene>
    <name evidence="1" type="ORF">LQG66_10475</name>
</gene>
<sequence>MKIEKRLLHSQFQDWLNLQVARHLEAQAAKFRVSSSVDGAETIQIKAHTSDADMVHA</sequence>
<accession>A0ABY3RH93</accession>
<protein>
    <submittedName>
        <fullName evidence="1">Uncharacterized protein</fullName>
    </submittedName>
</protein>
<dbReference type="EMBL" id="CP088156">
    <property type="protein sequence ID" value="UFZ06688.1"/>
    <property type="molecule type" value="Genomic_DNA"/>
</dbReference>
<keyword evidence="2" id="KW-1185">Reference proteome</keyword>
<organism evidence="1 2">
    <name type="scientific">Bradyrhizobium ontarionense</name>
    <dbReference type="NCBI Taxonomy" id="2898149"/>
    <lineage>
        <taxon>Bacteria</taxon>
        <taxon>Pseudomonadati</taxon>
        <taxon>Pseudomonadota</taxon>
        <taxon>Alphaproteobacteria</taxon>
        <taxon>Hyphomicrobiales</taxon>
        <taxon>Nitrobacteraceae</taxon>
        <taxon>Bradyrhizobium</taxon>
    </lineage>
</organism>
<dbReference type="RefSeq" id="WP_231326145.1">
    <property type="nucleotide sequence ID" value="NZ_CP088156.1"/>
</dbReference>
<evidence type="ECO:0000313" key="2">
    <source>
        <dbReference type="Proteomes" id="UP001431010"/>
    </source>
</evidence>
<name>A0ABY3RH93_9BRAD</name>
<reference evidence="1" key="1">
    <citation type="journal article" date="2024" name="Antonie Van Leeuwenhoek">
        <title>Bradyrhizobium ontarionense sp. nov., a novel bacterial symbiont isolated from Aeschynomene indica (Indian jointvetch), harbours photosynthesis, nitrogen fixation and nitrous oxide (N2O) reductase genes.</title>
        <authorList>
            <person name="Bromfield E.S.P."/>
            <person name="Cloutier S."/>
        </authorList>
    </citation>
    <scope>NUCLEOTIDE SEQUENCE</scope>
    <source>
        <strain evidence="1">A19</strain>
    </source>
</reference>
<evidence type="ECO:0000313" key="1">
    <source>
        <dbReference type="EMBL" id="UFZ06688.1"/>
    </source>
</evidence>
<dbReference type="Proteomes" id="UP001431010">
    <property type="component" value="Chromosome"/>
</dbReference>